<keyword evidence="2" id="KW-0732">Signal</keyword>
<keyword evidence="5" id="KW-1185">Reference proteome</keyword>
<protein>
    <recommendedName>
        <fullName evidence="3">Peptidase S1 domain-containing protein</fullName>
    </recommendedName>
</protein>
<dbReference type="GO" id="GO:0006508">
    <property type="term" value="P:proteolysis"/>
    <property type="evidence" value="ECO:0007669"/>
    <property type="project" value="InterPro"/>
</dbReference>
<evidence type="ECO:0000256" key="2">
    <source>
        <dbReference type="SAM" id="SignalP"/>
    </source>
</evidence>
<dbReference type="FunFam" id="2.40.10.10:FF:000068">
    <property type="entry name" value="transmembrane protease serine 2"/>
    <property type="match status" value="1"/>
</dbReference>
<dbReference type="GO" id="GO:0004252">
    <property type="term" value="F:serine-type endopeptidase activity"/>
    <property type="evidence" value="ECO:0007669"/>
    <property type="project" value="InterPro"/>
</dbReference>
<dbReference type="Pfam" id="PF00089">
    <property type="entry name" value="Trypsin"/>
    <property type="match status" value="1"/>
</dbReference>
<feature type="chain" id="PRO_5035466503" description="Peptidase S1 domain-containing protein" evidence="2">
    <location>
        <begin position="18"/>
        <end position="271"/>
    </location>
</feature>
<dbReference type="PRINTS" id="PR00722">
    <property type="entry name" value="CHYMOTRYPSIN"/>
</dbReference>
<evidence type="ECO:0000256" key="1">
    <source>
        <dbReference type="ARBA" id="ARBA00023157"/>
    </source>
</evidence>
<dbReference type="InterPro" id="IPR001254">
    <property type="entry name" value="Trypsin_dom"/>
</dbReference>
<accession>A0A8K0C6U3</accession>
<dbReference type="PANTHER" id="PTHR24260">
    <property type="match status" value="1"/>
</dbReference>
<keyword evidence="1" id="KW-1015">Disulfide bond</keyword>
<dbReference type="InterPro" id="IPR018114">
    <property type="entry name" value="TRYPSIN_HIS"/>
</dbReference>
<dbReference type="OrthoDB" id="5565075at2759"/>
<reference evidence="4" key="1">
    <citation type="submission" date="2019-08" db="EMBL/GenBank/DDBJ databases">
        <title>The genome of the North American firefly Photinus pyralis.</title>
        <authorList>
            <consortium name="Photinus pyralis genome working group"/>
            <person name="Fallon T.R."/>
            <person name="Sander Lower S.E."/>
            <person name="Weng J.-K."/>
        </authorList>
    </citation>
    <scope>NUCLEOTIDE SEQUENCE</scope>
    <source>
        <strain evidence="4">TRF0915ILg1</strain>
        <tissue evidence="4">Whole body</tissue>
    </source>
</reference>
<dbReference type="EMBL" id="VTPC01090723">
    <property type="protein sequence ID" value="KAF2881574.1"/>
    <property type="molecule type" value="Genomic_DNA"/>
</dbReference>
<evidence type="ECO:0000259" key="3">
    <source>
        <dbReference type="PROSITE" id="PS50240"/>
    </source>
</evidence>
<dbReference type="SMART" id="SM00020">
    <property type="entry name" value="Tryp_SPc"/>
    <property type="match status" value="1"/>
</dbReference>
<sequence>MKLLIITIIAFSALVKAEQLDSELRISPRLYFNLLKAGQEEVAIPHQFPHQVFYTTDKGTYCGGTIIRNDAILTAAHCVHGLKIPSLQVIPGVHNISSPEASWQIKISKAIKIHENYSPNTYKNDIAIVSFQYPFVLDGKILNQISLYDNKATNFTGTEATASGWGWRHDSRDSLSSELHYFTSKIIPNQKCRQVYNNEVTDSIVCLDQVPGKGACHIDAGGPLYIVENNKLYQLGIFSYGEQRGCTKGKPTAYTQIPAYIDWIKNNLPKY</sequence>
<dbReference type="InterPro" id="IPR001314">
    <property type="entry name" value="Peptidase_S1A"/>
</dbReference>
<dbReference type="PROSITE" id="PS00134">
    <property type="entry name" value="TRYPSIN_HIS"/>
    <property type="match status" value="1"/>
</dbReference>
<proteinExistence type="predicted"/>
<feature type="signal peptide" evidence="2">
    <location>
        <begin position="1"/>
        <end position="17"/>
    </location>
</feature>
<gene>
    <name evidence="4" type="ORF">ILUMI_24609</name>
</gene>
<dbReference type="Proteomes" id="UP000801492">
    <property type="component" value="Unassembled WGS sequence"/>
</dbReference>
<dbReference type="Gene3D" id="2.40.10.10">
    <property type="entry name" value="Trypsin-like serine proteases"/>
    <property type="match status" value="2"/>
</dbReference>
<feature type="domain" description="Peptidase S1" evidence="3">
    <location>
        <begin position="35"/>
        <end position="269"/>
    </location>
</feature>
<name>A0A8K0C6U3_IGNLU</name>
<dbReference type="InterPro" id="IPR051333">
    <property type="entry name" value="CLIP_Serine_Protease"/>
</dbReference>
<dbReference type="PANTHER" id="PTHR24260:SF138">
    <property type="entry name" value="IP10340P-RELATED"/>
    <property type="match status" value="1"/>
</dbReference>
<dbReference type="AlphaFoldDB" id="A0A8K0C6U3"/>
<evidence type="ECO:0000313" key="4">
    <source>
        <dbReference type="EMBL" id="KAF2881574.1"/>
    </source>
</evidence>
<comment type="caution">
    <text evidence="4">The sequence shown here is derived from an EMBL/GenBank/DDBJ whole genome shotgun (WGS) entry which is preliminary data.</text>
</comment>
<dbReference type="InterPro" id="IPR009003">
    <property type="entry name" value="Peptidase_S1_PA"/>
</dbReference>
<dbReference type="CDD" id="cd00190">
    <property type="entry name" value="Tryp_SPc"/>
    <property type="match status" value="1"/>
</dbReference>
<dbReference type="SUPFAM" id="SSF50494">
    <property type="entry name" value="Trypsin-like serine proteases"/>
    <property type="match status" value="1"/>
</dbReference>
<organism evidence="4 5">
    <name type="scientific">Ignelater luminosus</name>
    <name type="common">Cucubano</name>
    <name type="synonym">Pyrophorus luminosus</name>
    <dbReference type="NCBI Taxonomy" id="2038154"/>
    <lineage>
        <taxon>Eukaryota</taxon>
        <taxon>Metazoa</taxon>
        <taxon>Ecdysozoa</taxon>
        <taxon>Arthropoda</taxon>
        <taxon>Hexapoda</taxon>
        <taxon>Insecta</taxon>
        <taxon>Pterygota</taxon>
        <taxon>Neoptera</taxon>
        <taxon>Endopterygota</taxon>
        <taxon>Coleoptera</taxon>
        <taxon>Polyphaga</taxon>
        <taxon>Elateriformia</taxon>
        <taxon>Elateroidea</taxon>
        <taxon>Elateridae</taxon>
        <taxon>Agrypninae</taxon>
        <taxon>Pyrophorini</taxon>
        <taxon>Ignelater</taxon>
    </lineage>
</organism>
<evidence type="ECO:0000313" key="5">
    <source>
        <dbReference type="Proteomes" id="UP000801492"/>
    </source>
</evidence>
<dbReference type="PROSITE" id="PS50240">
    <property type="entry name" value="TRYPSIN_DOM"/>
    <property type="match status" value="1"/>
</dbReference>
<dbReference type="InterPro" id="IPR043504">
    <property type="entry name" value="Peptidase_S1_PA_chymotrypsin"/>
</dbReference>